<proteinExistence type="predicted"/>
<name>A0ACA9RZ39_9GLOM</name>
<keyword evidence="2" id="KW-1185">Reference proteome</keyword>
<feature type="non-terminal residue" evidence="1">
    <location>
        <position position="280"/>
    </location>
</feature>
<dbReference type="Proteomes" id="UP000789920">
    <property type="component" value="Unassembled WGS sequence"/>
</dbReference>
<comment type="caution">
    <text evidence="1">The sequence shown here is derived from an EMBL/GenBank/DDBJ whole genome shotgun (WGS) entry which is preliminary data.</text>
</comment>
<gene>
    <name evidence="1" type="ORF">RPERSI_LOCUS24575</name>
</gene>
<evidence type="ECO:0000313" key="1">
    <source>
        <dbReference type="EMBL" id="CAG8816971.1"/>
    </source>
</evidence>
<sequence>QLDGEQLDGEQLDKTSNTIQKPAQLQKNHEASVEVVIPSKRKELSSEVDEPFQDFVTSSNQNETANDGDQNETDNEDSVFAFYNNDYSDFIPSDIEYQSPQPSVIPLQLEYFCKFFEKMDENRKWILESGKCVENTIFKHCKELNTETYLHSWIIDLEDQDAERLFTTEEWNEIKSEAPKLPKVNPTFAEFIMKFVDIKSTSELRQLLETTPFRNKDEPYDRQQHYNIEWVELIMKEFLIHYEDPNEPLKKSHLESWYDINVWSFIVDHGLRNIDGMEIV</sequence>
<protein>
    <submittedName>
        <fullName evidence="1">7791_t:CDS:1</fullName>
    </submittedName>
</protein>
<feature type="non-terminal residue" evidence="1">
    <location>
        <position position="1"/>
    </location>
</feature>
<dbReference type="EMBL" id="CAJVQC010079240">
    <property type="protein sequence ID" value="CAG8816971.1"/>
    <property type="molecule type" value="Genomic_DNA"/>
</dbReference>
<evidence type="ECO:0000313" key="2">
    <source>
        <dbReference type="Proteomes" id="UP000789920"/>
    </source>
</evidence>
<accession>A0ACA9RZ39</accession>
<reference evidence="1" key="1">
    <citation type="submission" date="2021-06" db="EMBL/GenBank/DDBJ databases">
        <authorList>
            <person name="Kallberg Y."/>
            <person name="Tangrot J."/>
            <person name="Rosling A."/>
        </authorList>
    </citation>
    <scope>NUCLEOTIDE SEQUENCE</scope>
    <source>
        <strain evidence="1">MA461A</strain>
    </source>
</reference>
<organism evidence="1 2">
    <name type="scientific">Racocetra persica</name>
    <dbReference type="NCBI Taxonomy" id="160502"/>
    <lineage>
        <taxon>Eukaryota</taxon>
        <taxon>Fungi</taxon>
        <taxon>Fungi incertae sedis</taxon>
        <taxon>Mucoromycota</taxon>
        <taxon>Glomeromycotina</taxon>
        <taxon>Glomeromycetes</taxon>
        <taxon>Diversisporales</taxon>
        <taxon>Gigasporaceae</taxon>
        <taxon>Racocetra</taxon>
    </lineage>
</organism>